<evidence type="ECO:0000259" key="6">
    <source>
        <dbReference type="PROSITE" id="PS50913"/>
    </source>
</evidence>
<dbReference type="PANTHER" id="PTHR18921:SF2">
    <property type="entry name" value="THYROID RECEPTOR-INTERACTING PROTEIN 11"/>
    <property type="match status" value="1"/>
</dbReference>
<feature type="compositionally biased region" description="Polar residues" evidence="5">
    <location>
        <begin position="442"/>
        <end position="463"/>
    </location>
</feature>
<organism evidence="7 8">
    <name type="scientific">Batillaria attramentaria</name>
    <dbReference type="NCBI Taxonomy" id="370345"/>
    <lineage>
        <taxon>Eukaryota</taxon>
        <taxon>Metazoa</taxon>
        <taxon>Spiralia</taxon>
        <taxon>Lophotrochozoa</taxon>
        <taxon>Mollusca</taxon>
        <taxon>Gastropoda</taxon>
        <taxon>Caenogastropoda</taxon>
        <taxon>Sorbeoconcha</taxon>
        <taxon>Cerithioidea</taxon>
        <taxon>Batillariidae</taxon>
        <taxon>Batillaria</taxon>
    </lineage>
</organism>
<dbReference type="EMBL" id="JACVVK020000013">
    <property type="protein sequence ID" value="KAK7504790.1"/>
    <property type="molecule type" value="Genomic_DNA"/>
</dbReference>
<feature type="domain" description="GRIP" evidence="6">
    <location>
        <begin position="1941"/>
        <end position="1990"/>
    </location>
</feature>
<dbReference type="Gene3D" id="1.10.287.1490">
    <property type="match status" value="3"/>
</dbReference>
<dbReference type="Gene3D" id="3.40.50.300">
    <property type="entry name" value="P-loop containing nucleotide triphosphate hydrolases"/>
    <property type="match status" value="1"/>
</dbReference>
<evidence type="ECO:0000256" key="5">
    <source>
        <dbReference type="SAM" id="MobiDB-lite"/>
    </source>
</evidence>
<evidence type="ECO:0000256" key="3">
    <source>
        <dbReference type="ARBA" id="ARBA00023054"/>
    </source>
</evidence>
<feature type="coiled-coil region" evidence="4">
    <location>
        <begin position="1482"/>
        <end position="1509"/>
    </location>
</feature>
<feature type="compositionally biased region" description="Basic and acidic residues" evidence="5">
    <location>
        <begin position="2059"/>
        <end position="2072"/>
    </location>
</feature>
<dbReference type="SUPFAM" id="SSF52540">
    <property type="entry name" value="P-loop containing nucleoside triphosphate hydrolases"/>
    <property type="match status" value="1"/>
</dbReference>
<dbReference type="InterPro" id="IPR000237">
    <property type="entry name" value="GRIP_dom"/>
</dbReference>
<feature type="compositionally biased region" description="Polar residues" evidence="5">
    <location>
        <begin position="2142"/>
        <end position="2151"/>
    </location>
</feature>
<dbReference type="PANTHER" id="PTHR18921">
    <property type="entry name" value="MYOSIN HEAVY CHAIN - RELATED"/>
    <property type="match status" value="1"/>
</dbReference>
<dbReference type="Pfam" id="PF00685">
    <property type="entry name" value="Sulfotransfer_1"/>
    <property type="match status" value="1"/>
</dbReference>
<feature type="region of interest" description="Disordered" evidence="5">
    <location>
        <begin position="1256"/>
        <end position="1287"/>
    </location>
</feature>
<proteinExistence type="predicted"/>
<evidence type="ECO:0000313" key="8">
    <source>
        <dbReference type="Proteomes" id="UP001519460"/>
    </source>
</evidence>
<dbReference type="InterPro" id="IPR000863">
    <property type="entry name" value="Sulfotransferase_dom"/>
</dbReference>
<keyword evidence="2" id="KW-0333">Golgi apparatus</keyword>
<feature type="compositionally biased region" description="Basic and acidic residues" evidence="5">
    <location>
        <begin position="860"/>
        <end position="871"/>
    </location>
</feature>
<keyword evidence="8" id="KW-1185">Reference proteome</keyword>
<dbReference type="Proteomes" id="UP001519460">
    <property type="component" value="Unassembled WGS sequence"/>
</dbReference>
<feature type="compositionally biased region" description="Low complexity" evidence="5">
    <location>
        <begin position="2116"/>
        <end position="2141"/>
    </location>
</feature>
<reference evidence="7 8" key="1">
    <citation type="journal article" date="2023" name="Sci. Data">
        <title>Genome assembly of the Korean intertidal mud-creeper Batillaria attramentaria.</title>
        <authorList>
            <person name="Patra A.K."/>
            <person name="Ho P.T."/>
            <person name="Jun S."/>
            <person name="Lee S.J."/>
            <person name="Kim Y."/>
            <person name="Won Y.J."/>
        </authorList>
    </citation>
    <scope>NUCLEOTIDE SEQUENCE [LARGE SCALE GENOMIC DNA]</scope>
    <source>
        <strain evidence="7">Wonlab-2016</strain>
    </source>
</reference>
<feature type="compositionally biased region" description="Acidic residues" evidence="5">
    <location>
        <begin position="1273"/>
        <end position="1285"/>
    </location>
</feature>
<feature type="coiled-coil region" evidence="4">
    <location>
        <begin position="385"/>
        <end position="419"/>
    </location>
</feature>
<evidence type="ECO:0000256" key="1">
    <source>
        <dbReference type="ARBA" id="ARBA00004555"/>
    </source>
</evidence>
<protein>
    <recommendedName>
        <fullName evidence="6">GRIP domain-containing protein</fullName>
    </recommendedName>
</protein>
<accession>A0ABD0LZ24</accession>
<feature type="region of interest" description="Disordered" evidence="5">
    <location>
        <begin position="154"/>
        <end position="184"/>
    </location>
</feature>
<feature type="non-terminal residue" evidence="7">
    <location>
        <position position="1"/>
    </location>
</feature>
<feature type="coiled-coil region" evidence="4">
    <location>
        <begin position="1292"/>
        <end position="1319"/>
    </location>
</feature>
<feature type="region of interest" description="Disordered" evidence="5">
    <location>
        <begin position="2116"/>
        <end position="2151"/>
    </location>
</feature>
<comment type="caution">
    <text evidence="7">The sequence shown here is derived from an EMBL/GenBank/DDBJ whole genome shotgun (WGS) entry which is preliminary data.</text>
</comment>
<feature type="compositionally biased region" description="Low complexity" evidence="5">
    <location>
        <begin position="464"/>
        <end position="473"/>
    </location>
</feature>
<feature type="coiled-coil region" evidence="4">
    <location>
        <begin position="1011"/>
        <end position="1177"/>
    </location>
</feature>
<dbReference type="PROSITE" id="PS50913">
    <property type="entry name" value="GRIP"/>
    <property type="match status" value="1"/>
</dbReference>
<feature type="coiled-coil region" evidence="4">
    <location>
        <begin position="1343"/>
        <end position="1454"/>
    </location>
</feature>
<dbReference type="SUPFAM" id="SSF57997">
    <property type="entry name" value="Tropomyosin"/>
    <property type="match status" value="1"/>
</dbReference>
<keyword evidence="3 4" id="KW-0175">Coiled coil</keyword>
<name>A0ABD0LZ24_9CAEN</name>
<sequence length="2433" mass="275077">VLMVGQRKVGAILTTASGYKGRSTIFDRKSHASALTASTGALLPGNCLAAVDGWQCRISPDVMSGVAAILVDIFQKSGGKGNESSAQHEILSLQAKIKELEKNAAEIREQAQHEVASLQDVHQNKMATLKKRHKDEMAQLKSKLSTLEQQLADVRDTDSTGTAHSASVLPESDRTESEGSSSHLQMELAGLKQQLASMTQEKDKVQTAKSHLQDVLQELQAEVEMLQTQREEHLVKIAELDTALRKQSQQHADQISSLRHQLEELEEERSRAVHSQQQVGLDLIHAKQCLLDQLEANHADTQDILSDLRSVRQQLHMETAGRQQRLLTEKQDMAMKLYSAGVQESSLKSSIIEAGTELQKVSKETESLVDQLGNSEQQRVAADVIDNLERENLVLKEQSVKLQEQITVLEKRVASQQADWQTNQDTISTLWRQLRQLKGETGSDTDNTLDQSFTSDNVDSVSITSPAPTATSSFNEEQASADWQIEREALEEVLAQLKQELREKDERLSQLSTAKDRSVLEQELESIKQEKDTLQGELSALIEREKSLKDEKDELEISLGELDDQHQEATNHLIAARNALLTQLTDSQKQVKDLQEELQNLSMQRATPDVSPDDEPSASASNSDISSSLREELRKAQDELSASKQLAESKDAEIADLKTKLQKGSLAVNDLHMDKKELEEELGRKQEEVKAKVAQIKALREEKTKLVEENKDLCERLQELEDELESWQQRNEDSQVERKEAEKLHTELAHLQSDYSDLQQALQTLTEECEELRTSNTKLEEERDTLKKELTQVVEKAMSMQKVTELEKQMAELSIQSPEAKQSHQRLTELENQVAAFRQQIDTLTREKEELEQTSGYHPHSSDNESTHTDTEGSAAELIAQNEQLTAILLRRRRALEQFGVQYAERRHRQNSGGESAENAGNTPYVTQGLVCEDLIGPSVPELKTDTEQILQSLQAERTALEKLQTGHSGDSAESEHVQLPHLCGSSHELLVVQAENEHLSLVIKDKDTCISDLHENLQTVQNERAQLAESLVLSEQRQQACDNTISEKENEVKDLQAQKDQLMKMCEDAKAKLSDAESHISTLKSQLLQTETDFQQVQAELEVSRHAPDARSEDDETSITITQLQRELASAQERLVRLEAELKEKEETLSCHQAGIEALNAKCEEQSKELESTHTRSSQQENIIALLRQNSLSVEQELEIVKSQLHRAMTFLTPEQRVAIHDDRVPMPVSSDSSLPALEFPQKPALELVNVEEISFSSDSDQKPDGVAENGCVEEPEESSEGEDADRREYFSRLTQQIEDLQKQVEEKEEIICDLQQNNASLLQMLEARSLTQQGDANLLEVHKLESEVKALKVEKEQMLAVMNEKSREASSLKAEVMRLMSVISAEKTALDKLQKDNQALMSRSPKDDSMDDMQREALQNLSRLVRDREVEIEALKQKNETLMAVLQDMNQGGGGAVRARTDGAFVNQKHAESVAYHAEIQRLNALRAEEGERVEKLQAEYDKLCSQFEDRNQSLLKAQNDLINYKQRFADIEVKYGGLLQKSNASETVDAASFRAVEEEKERLASRQAELQQAVHERDEKIRTLTDKLRDLENTSKARDAENASLRKQVEHLGFQLKDLGSETEDLRKDRETAEQRMQERESESHIMKDVNNRLTLSLREKEFEVTSLQERLHKVTALLSEQQGEKTQVTQLLHDQDAAAEATARLQQEVGQLTLGLKQKQQELSEMQAENLRLKDKEHKLNRELERLRGHLLQIEEGYTREALEAEEREKSLRTRLADAEEKLLSSASQVQSASQQASQQVESLQQQLHTIAAQRDAAYMQVASLQEQCQQYASSLSNLQLVLEQFQKEKDSQIASETERYQQEAQRLKDRTQRLEAELRQAKAELEEASDGLAAASRLSEQLDRKEEALQAMKEEVQKRESVLRAAEEQIHKLTSSTEAKVDRVLMKNLLLGYFHTPSRNRKDAIHAIGSVLGFTHDDFLKIEESDGGGSWVTSLLRRARTGSSPPTTPVRHMKTPEFNQSFSQLFVKFLEKESTPPPAPFRLPAEEMAREAQQRHHVRERDPHDKPAFNPFTAPRHVSMPIPVGPAAAAATSSSSHILMAPPGSPTTTFPVFSPFTLSQDGQAGSSSGVSEVGSGRNTPQTSSNILKDVLGSSGSTRELQFLPYFYLSGFPKCGSTDLFQRLCLHPEVAPVDKEPQWLARGRFENLAEGDGSPTTVYENHFWYLYPGNENCSEPRVLTVDYVRHLNPGTKIIVILRNPTSRLYSSYKFYKQFRRFKSNREEFHEWAKTQLKQITDCFNESGIRRCAYNVTFTRRNSCRPMVGIYYVYIQDWLLRFPRDQMYFVRLEDLSANVTGEMTKLFAFLELDPVSEDTMAKIESAKEANVGRLSQTFGPILPATKSLLDDFYRPFNRRLAQLLGDDLFLWEDH</sequence>
<dbReference type="GO" id="GO:0005794">
    <property type="term" value="C:Golgi apparatus"/>
    <property type="evidence" value="ECO:0007669"/>
    <property type="project" value="UniProtKB-SubCell"/>
</dbReference>
<evidence type="ECO:0000313" key="7">
    <source>
        <dbReference type="EMBL" id="KAK7504790.1"/>
    </source>
</evidence>
<feature type="compositionally biased region" description="Basic and acidic residues" evidence="5">
    <location>
        <begin position="1627"/>
        <end position="1648"/>
    </location>
</feature>
<dbReference type="InterPro" id="IPR027417">
    <property type="entry name" value="P-loop_NTPase"/>
</dbReference>
<feature type="compositionally biased region" description="Basic and acidic residues" evidence="5">
    <location>
        <begin position="629"/>
        <end position="638"/>
    </location>
</feature>
<feature type="compositionally biased region" description="Low complexity" evidence="5">
    <location>
        <begin position="617"/>
        <end position="628"/>
    </location>
</feature>
<evidence type="ECO:0000256" key="4">
    <source>
        <dbReference type="SAM" id="Coils"/>
    </source>
</evidence>
<feature type="region of interest" description="Disordered" evidence="5">
    <location>
        <begin position="440"/>
        <end position="480"/>
    </location>
</feature>
<evidence type="ECO:0000256" key="2">
    <source>
        <dbReference type="ARBA" id="ARBA00023034"/>
    </source>
</evidence>
<feature type="region of interest" description="Disordered" evidence="5">
    <location>
        <begin position="1623"/>
        <end position="1648"/>
    </location>
</feature>
<gene>
    <name evidence="7" type="ORF">BaRGS_00003818</name>
</gene>
<feature type="region of interest" description="Disordered" evidence="5">
    <location>
        <begin position="848"/>
        <end position="873"/>
    </location>
</feature>
<feature type="region of interest" description="Disordered" evidence="5">
    <location>
        <begin position="2059"/>
        <end position="2082"/>
    </location>
</feature>
<comment type="subcellular location">
    <subcellularLocation>
        <location evidence="1">Golgi apparatus</location>
    </subcellularLocation>
</comment>
<feature type="region of interest" description="Disordered" evidence="5">
    <location>
        <begin position="603"/>
        <end position="647"/>
    </location>
</feature>
<feature type="coiled-coil region" evidence="4">
    <location>
        <begin position="1713"/>
        <end position="1934"/>
    </location>
</feature>